<dbReference type="InterPro" id="IPR000182">
    <property type="entry name" value="GNAT_dom"/>
</dbReference>
<gene>
    <name evidence="4" type="ORF">NQ502_08220</name>
</gene>
<dbReference type="PANTHER" id="PTHR43626">
    <property type="entry name" value="ACYL-COA N-ACYLTRANSFERASE"/>
    <property type="match status" value="1"/>
</dbReference>
<dbReference type="PANTHER" id="PTHR43626:SF4">
    <property type="entry name" value="GCN5-RELATED N-ACETYLTRANSFERASE 2, CHLOROPLASTIC"/>
    <property type="match status" value="1"/>
</dbReference>
<dbReference type="Proteomes" id="UP001060164">
    <property type="component" value="Chromosome"/>
</dbReference>
<dbReference type="InterPro" id="IPR045039">
    <property type="entry name" value="NSI-like"/>
</dbReference>
<evidence type="ECO:0000256" key="2">
    <source>
        <dbReference type="ARBA" id="ARBA00023315"/>
    </source>
</evidence>
<dbReference type="InterPro" id="IPR016181">
    <property type="entry name" value="Acyl_CoA_acyltransferase"/>
</dbReference>
<dbReference type="SUPFAM" id="SSF55729">
    <property type="entry name" value="Acyl-CoA N-acyltransferases (Nat)"/>
    <property type="match status" value="1"/>
</dbReference>
<dbReference type="Gene3D" id="3.40.630.30">
    <property type="match status" value="1"/>
</dbReference>
<feature type="domain" description="N-acetyltransferase" evidence="3">
    <location>
        <begin position="5"/>
        <end position="135"/>
    </location>
</feature>
<sequence length="135" mass="15327">MISYKDTRNFKEEQIEGLFRSVGWFSGGFPDKLKIALRNSSKVISAWDKGRLVGLIRGLDDGIWQATIDCLLVDPQYQGRGIASKLLSDLLCEYEGFLYVSVVPDEKKNVTFYQNHGFEIMEEGTPLQIKGDSWV</sequence>
<evidence type="ECO:0000256" key="1">
    <source>
        <dbReference type="ARBA" id="ARBA00022679"/>
    </source>
</evidence>
<organism evidence="4 5">
    <name type="scientific">Ruminococcus gauvreauii</name>
    <dbReference type="NCBI Taxonomy" id="438033"/>
    <lineage>
        <taxon>Bacteria</taxon>
        <taxon>Bacillati</taxon>
        <taxon>Bacillota</taxon>
        <taxon>Clostridia</taxon>
        <taxon>Eubacteriales</taxon>
        <taxon>Oscillospiraceae</taxon>
        <taxon>Ruminococcus</taxon>
    </lineage>
</organism>
<reference evidence="4" key="1">
    <citation type="journal article" date="2022" name="Cell">
        <title>Design, construction, and in vivo augmentation of a complex gut microbiome.</title>
        <authorList>
            <person name="Cheng A.G."/>
            <person name="Ho P.Y."/>
            <person name="Aranda-Diaz A."/>
            <person name="Jain S."/>
            <person name="Yu F.B."/>
            <person name="Meng X."/>
            <person name="Wang M."/>
            <person name="Iakiviak M."/>
            <person name="Nagashima K."/>
            <person name="Zhao A."/>
            <person name="Murugkar P."/>
            <person name="Patil A."/>
            <person name="Atabakhsh K."/>
            <person name="Weakley A."/>
            <person name="Yan J."/>
            <person name="Brumbaugh A.R."/>
            <person name="Higginbottom S."/>
            <person name="Dimas A."/>
            <person name="Shiver A.L."/>
            <person name="Deutschbauer A."/>
            <person name="Neff N."/>
            <person name="Sonnenburg J.L."/>
            <person name="Huang K.C."/>
            <person name="Fischbach M.A."/>
        </authorList>
    </citation>
    <scope>NUCLEOTIDE SEQUENCE</scope>
    <source>
        <strain evidence="4">DSM 19829</strain>
    </source>
</reference>
<name>A0ABY5VK75_9FIRM</name>
<dbReference type="CDD" id="cd04301">
    <property type="entry name" value="NAT_SF"/>
    <property type="match status" value="1"/>
</dbReference>
<evidence type="ECO:0000259" key="3">
    <source>
        <dbReference type="PROSITE" id="PS51186"/>
    </source>
</evidence>
<dbReference type="RefSeq" id="WP_028529888.1">
    <property type="nucleotide sequence ID" value="NZ_CABLBR010000036.1"/>
</dbReference>
<accession>A0ABY5VK75</accession>
<protein>
    <submittedName>
        <fullName evidence="4">GNAT family N-acetyltransferase</fullName>
    </submittedName>
</protein>
<dbReference type="Pfam" id="PF13508">
    <property type="entry name" value="Acetyltransf_7"/>
    <property type="match status" value="1"/>
</dbReference>
<keyword evidence="2" id="KW-0012">Acyltransferase</keyword>
<evidence type="ECO:0000313" key="4">
    <source>
        <dbReference type="EMBL" id="UWP61000.1"/>
    </source>
</evidence>
<keyword evidence="5" id="KW-1185">Reference proteome</keyword>
<proteinExistence type="predicted"/>
<evidence type="ECO:0000313" key="5">
    <source>
        <dbReference type="Proteomes" id="UP001060164"/>
    </source>
</evidence>
<dbReference type="EMBL" id="CP102290">
    <property type="protein sequence ID" value="UWP61000.1"/>
    <property type="molecule type" value="Genomic_DNA"/>
</dbReference>
<dbReference type="PROSITE" id="PS51186">
    <property type="entry name" value="GNAT"/>
    <property type="match status" value="1"/>
</dbReference>
<keyword evidence="1" id="KW-0808">Transferase</keyword>